<feature type="domain" description="Radical SAM core" evidence="6">
    <location>
        <begin position="143"/>
        <end position="386"/>
    </location>
</feature>
<dbReference type="InterPro" id="IPR058240">
    <property type="entry name" value="rSAM_sf"/>
</dbReference>
<dbReference type="PATRIC" id="fig|360411.5.peg.2792"/>
<keyword evidence="5" id="KW-0411">Iron-sulfur</keyword>
<dbReference type="GO" id="GO:0046872">
    <property type="term" value="F:metal ion binding"/>
    <property type="evidence" value="ECO:0007669"/>
    <property type="project" value="UniProtKB-KW"/>
</dbReference>
<keyword evidence="2" id="KW-0949">S-adenosyl-L-methionine</keyword>
<dbReference type="SFLD" id="SFLDS00029">
    <property type="entry name" value="Radical_SAM"/>
    <property type="match status" value="2"/>
</dbReference>
<comment type="cofactor">
    <cofactor evidence="1">
        <name>[4Fe-4S] cluster</name>
        <dbReference type="ChEBI" id="CHEBI:49883"/>
    </cofactor>
</comment>
<evidence type="ECO:0000259" key="6">
    <source>
        <dbReference type="PROSITE" id="PS51918"/>
    </source>
</evidence>
<name>A0A0P6Y0I9_9CHLR</name>
<dbReference type="Pfam" id="PF04055">
    <property type="entry name" value="Radical_SAM"/>
    <property type="match status" value="1"/>
</dbReference>
<evidence type="ECO:0000256" key="2">
    <source>
        <dbReference type="ARBA" id="ARBA00022691"/>
    </source>
</evidence>
<comment type="caution">
    <text evidence="7">The sequence shown here is derived from an EMBL/GenBank/DDBJ whole genome shotgun (WGS) entry which is preliminary data.</text>
</comment>
<dbReference type="OrthoDB" id="9777636at2"/>
<dbReference type="RefSeq" id="WP_061916113.1">
    <property type="nucleotide sequence ID" value="NZ_DF967971.1"/>
</dbReference>
<evidence type="ECO:0000313" key="8">
    <source>
        <dbReference type="Proteomes" id="UP000050514"/>
    </source>
</evidence>
<keyword evidence="4" id="KW-0408">Iron</keyword>
<evidence type="ECO:0000256" key="1">
    <source>
        <dbReference type="ARBA" id="ARBA00001966"/>
    </source>
</evidence>
<protein>
    <recommendedName>
        <fullName evidence="6">Radical SAM core domain-containing protein</fullName>
    </recommendedName>
</protein>
<dbReference type="InterPro" id="IPR006638">
    <property type="entry name" value="Elp3/MiaA/NifB-like_rSAM"/>
</dbReference>
<dbReference type="STRING" id="360411.AC812_10875"/>
<dbReference type="InterPro" id="IPR051198">
    <property type="entry name" value="BchE-like"/>
</dbReference>
<evidence type="ECO:0000256" key="3">
    <source>
        <dbReference type="ARBA" id="ARBA00022723"/>
    </source>
</evidence>
<dbReference type="SUPFAM" id="SSF102114">
    <property type="entry name" value="Radical SAM enzymes"/>
    <property type="match status" value="1"/>
</dbReference>
<dbReference type="PANTHER" id="PTHR43409:SF4">
    <property type="entry name" value="RADICAL SAM SUPERFAMILY PROTEIN"/>
    <property type="match status" value="1"/>
</dbReference>
<dbReference type="PROSITE" id="PS51918">
    <property type="entry name" value="RADICAL_SAM"/>
    <property type="match status" value="1"/>
</dbReference>
<dbReference type="PANTHER" id="PTHR43409">
    <property type="entry name" value="ANAEROBIC MAGNESIUM-PROTOPORPHYRIN IX MONOMETHYL ESTER CYCLASE-RELATED"/>
    <property type="match status" value="1"/>
</dbReference>
<organism evidence="7 8">
    <name type="scientific">Bellilinea caldifistulae</name>
    <dbReference type="NCBI Taxonomy" id="360411"/>
    <lineage>
        <taxon>Bacteria</taxon>
        <taxon>Bacillati</taxon>
        <taxon>Chloroflexota</taxon>
        <taxon>Anaerolineae</taxon>
        <taxon>Anaerolineales</taxon>
        <taxon>Anaerolineaceae</taxon>
        <taxon>Bellilinea</taxon>
    </lineage>
</organism>
<dbReference type="CDD" id="cd01335">
    <property type="entry name" value="Radical_SAM"/>
    <property type="match status" value="1"/>
</dbReference>
<accession>A0A0P6Y0I9</accession>
<keyword evidence="3" id="KW-0479">Metal-binding</keyword>
<dbReference type="Proteomes" id="UP000050514">
    <property type="component" value="Unassembled WGS sequence"/>
</dbReference>
<reference evidence="7 8" key="1">
    <citation type="submission" date="2015-07" db="EMBL/GenBank/DDBJ databases">
        <title>Draft genome of Bellilinea caldifistulae DSM 17877.</title>
        <authorList>
            <person name="Hemp J."/>
            <person name="Ward L.M."/>
            <person name="Pace L.A."/>
            <person name="Fischer W.W."/>
        </authorList>
    </citation>
    <scope>NUCLEOTIDE SEQUENCE [LARGE SCALE GENOMIC DNA]</scope>
    <source>
        <strain evidence="7 8">GOMI-1</strain>
    </source>
</reference>
<keyword evidence="8" id="KW-1185">Reference proteome</keyword>
<dbReference type="GO" id="GO:0051536">
    <property type="term" value="F:iron-sulfur cluster binding"/>
    <property type="evidence" value="ECO:0007669"/>
    <property type="project" value="UniProtKB-KW"/>
</dbReference>
<proteinExistence type="predicted"/>
<gene>
    <name evidence="7" type="ORF">AC812_10875</name>
</gene>
<dbReference type="InterPro" id="IPR007197">
    <property type="entry name" value="rSAM"/>
</dbReference>
<evidence type="ECO:0000256" key="5">
    <source>
        <dbReference type="ARBA" id="ARBA00023014"/>
    </source>
</evidence>
<dbReference type="SMART" id="SM00729">
    <property type="entry name" value="Elp3"/>
    <property type="match status" value="1"/>
</dbReference>
<dbReference type="GO" id="GO:0003824">
    <property type="term" value="F:catalytic activity"/>
    <property type="evidence" value="ECO:0007669"/>
    <property type="project" value="InterPro"/>
</dbReference>
<evidence type="ECO:0000313" key="7">
    <source>
        <dbReference type="EMBL" id="KPL75001.1"/>
    </source>
</evidence>
<dbReference type="SFLD" id="SFLDG01082">
    <property type="entry name" value="B12-binding_domain_containing"/>
    <property type="match status" value="1"/>
</dbReference>
<dbReference type="AlphaFoldDB" id="A0A0P6Y0I9"/>
<dbReference type="Gene3D" id="3.20.20.70">
    <property type="entry name" value="Aldolase class I"/>
    <property type="match status" value="1"/>
</dbReference>
<dbReference type="InterPro" id="IPR013785">
    <property type="entry name" value="Aldolase_TIM"/>
</dbReference>
<dbReference type="SFLD" id="SFLDG01095">
    <property type="entry name" value="Uncharacterised_Radical_SAM_Su"/>
    <property type="match status" value="1"/>
</dbReference>
<dbReference type="EMBL" id="LGHJ01000016">
    <property type="protein sequence ID" value="KPL75001.1"/>
    <property type="molecule type" value="Genomic_DNA"/>
</dbReference>
<sequence length="402" mass="44990">MVHQGYWKNQSVTISIKTNCLTVSIGSKEVFSYDLAGRLWTALVNEVSYRRGLDGKVVAKWQTPDKNRHRRWLSPDESVNLIQRGHILLNDLLSDLRNNQIKFNPPLDEKGWHDLQIAAAFDNSSAVADAKKYHQVYKPVGILPPDQYISVVLQAAEGCSFNTCTFCDFYRDRPFRIKRVDEFREHIRAVKAFLGEGLSLRRTIFLGDANALVIPMPRLISLLEVVHAELDVERLGGIFAFLDGFSGERKTAQDFASLAEMGLKRVYIGMESGHEPLLKFLHKPGTPQDVLQAVRNIKAGGVAVGIIVLLGAGGKTYADAHVQDTSQLINAMPLDAEDLIYFSELVENENLPYVQTAYQTSLQPLSAAERIQQGEAIEANLVFGSKSGTPHISRYDIREFVY</sequence>
<evidence type="ECO:0000256" key="4">
    <source>
        <dbReference type="ARBA" id="ARBA00023004"/>
    </source>
</evidence>